<dbReference type="PANTHER" id="PTHR22961:SF13">
    <property type="entry name" value="TRIBBLES"/>
    <property type="match status" value="1"/>
</dbReference>
<keyword evidence="2" id="KW-1185">Reference proteome</keyword>
<dbReference type="PANTHER" id="PTHR22961">
    <property type="entry name" value="SER/THR PROTEIN KINASE-TRB"/>
    <property type="match status" value="1"/>
</dbReference>
<dbReference type="InterPro" id="IPR000719">
    <property type="entry name" value="Prot_kinase_dom"/>
</dbReference>
<accession>A0ABM1B1G4</accession>
<dbReference type="PROSITE" id="PS50011">
    <property type="entry name" value="PROTEIN_KINASE_DOM"/>
    <property type="match status" value="1"/>
</dbReference>
<dbReference type="RefSeq" id="XP_013772874.1">
    <property type="nucleotide sequence ID" value="XM_013917420.2"/>
</dbReference>
<dbReference type="SUPFAM" id="SSF56112">
    <property type="entry name" value="Protein kinase-like (PK-like)"/>
    <property type="match status" value="1"/>
</dbReference>
<dbReference type="Pfam" id="PF00069">
    <property type="entry name" value="Pkinase"/>
    <property type="match status" value="1"/>
</dbReference>
<evidence type="ECO:0000313" key="4">
    <source>
        <dbReference type="RefSeq" id="XP_013772874.1"/>
    </source>
</evidence>
<sequence>MNLTRRPFLNFHAARQKEEQNSDKNTENWIGGSLSPNLQPPTPPVYPDNNEPFATCRIGYYLLLGQQEGSTFYRCIHIQTQEEFICKIISRDKYEKYVAGYFRLDGHPQINQIEEILVGLNRTYIFFSRSFEDLHSYVRSKRRLKEQEAIPLFNQVVKAVQACHEAGVVLRDLKLRKFVFKDNERTQLKLETLDDAVVLDEGSSDQLSDRHGCPAYVSPEILTPTESYSGKAADCWSLGVMLYTLLVGRYPFHDSNHTSLIGKIRRGKFTIPDSLSSQAKCLIRNLLRKDPAERITVEEVLEHPWFRLSFRKGRASFDNCNDEARVPELVFDVEKPSDSFFFLEPL</sequence>
<dbReference type="Gene3D" id="1.10.510.10">
    <property type="entry name" value="Transferase(Phosphotransferase) domain 1"/>
    <property type="match status" value="1"/>
</dbReference>
<dbReference type="GeneID" id="106457972"/>
<gene>
    <name evidence="3 4" type="primary">LOC106457972</name>
</gene>
<proteinExistence type="predicted"/>
<dbReference type="SMART" id="SM00220">
    <property type="entry name" value="S_TKc"/>
    <property type="match status" value="1"/>
</dbReference>
<dbReference type="RefSeq" id="XP_013772873.1">
    <property type="nucleotide sequence ID" value="XM_013917419.2"/>
</dbReference>
<dbReference type="InterPro" id="IPR011009">
    <property type="entry name" value="Kinase-like_dom_sf"/>
</dbReference>
<evidence type="ECO:0000313" key="2">
    <source>
        <dbReference type="Proteomes" id="UP000694941"/>
    </source>
</evidence>
<organism evidence="2 4">
    <name type="scientific">Limulus polyphemus</name>
    <name type="common">Atlantic horseshoe crab</name>
    <dbReference type="NCBI Taxonomy" id="6850"/>
    <lineage>
        <taxon>Eukaryota</taxon>
        <taxon>Metazoa</taxon>
        <taxon>Ecdysozoa</taxon>
        <taxon>Arthropoda</taxon>
        <taxon>Chelicerata</taxon>
        <taxon>Merostomata</taxon>
        <taxon>Xiphosura</taxon>
        <taxon>Limulidae</taxon>
        <taxon>Limulus</taxon>
    </lineage>
</organism>
<dbReference type="Gene3D" id="3.30.200.20">
    <property type="entry name" value="Phosphorylase Kinase, domain 1"/>
    <property type="match status" value="1"/>
</dbReference>
<evidence type="ECO:0000259" key="1">
    <source>
        <dbReference type="PROSITE" id="PS50011"/>
    </source>
</evidence>
<name>A0ABM1B1G4_LIMPO</name>
<dbReference type="Proteomes" id="UP000694941">
    <property type="component" value="Unplaced"/>
</dbReference>
<reference evidence="3 4" key="1">
    <citation type="submission" date="2025-05" db="UniProtKB">
        <authorList>
            <consortium name="RefSeq"/>
        </authorList>
    </citation>
    <scope>IDENTIFICATION</scope>
    <source>
        <tissue evidence="3 4">Muscle</tissue>
    </source>
</reference>
<dbReference type="InterPro" id="IPR024104">
    <property type="entry name" value="Tribbles/Ser_Thr_kinase_40"/>
</dbReference>
<protein>
    <submittedName>
        <fullName evidence="3 4">Tribbles homolog 2-like</fullName>
    </submittedName>
</protein>
<evidence type="ECO:0000313" key="3">
    <source>
        <dbReference type="RefSeq" id="XP_013772873.1"/>
    </source>
</evidence>
<feature type="domain" description="Protein kinase" evidence="1">
    <location>
        <begin position="58"/>
        <end position="306"/>
    </location>
</feature>